<protein>
    <recommendedName>
        <fullName evidence="3">RING-type domain-containing protein</fullName>
    </recommendedName>
</protein>
<accession>A0A813E0Z5</accession>
<dbReference type="SMART" id="SM00184">
    <property type="entry name" value="RING"/>
    <property type="match status" value="1"/>
</dbReference>
<keyword evidence="1" id="KW-0863">Zinc-finger</keyword>
<evidence type="ECO:0000259" key="3">
    <source>
        <dbReference type="PROSITE" id="PS50089"/>
    </source>
</evidence>
<dbReference type="Proteomes" id="UP000654075">
    <property type="component" value="Unassembled WGS sequence"/>
</dbReference>
<reference evidence="4" key="1">
    <citation type="submission" date="2021-02" db="EMBL/GenBank/DDBJ databases">
        <authorList>
            <person name="Dougan E. K."/>
            <person name="Rhodes N."/>
            <person name="Thang M."/>
            <person name="Chan C."/>
        </authorList>
    </citation>
    <scope>NUCLEOTIDE SEQUENCE</scope>
</reference>
<dbReference type="Pfam" id="PF13920">
    <property type="entry name" value="zf-C3HC4_3"/>
    <property type="match status" value="1"/>
</dbReference>
<proteinExistence type="predicted"/>
<comment type="caution">
    <text evidence="4">The sequence shown here is derived from an EMBL/GenBank/DDBJ whole genome shotgun (WGS) entry which is preliminary data.</text>
</comment>
<feature type="domain" description="RING-type" evidence="3">
    <location>
        <begin position="111"/>
        <end position="176"/>
    </location>
</feature>
<dbReference type="InterPro" id="IPR013083">
    <property type="entry name" value="Znf_RING/FYVE/PHD"/>
</dbReference>
<evidence type="ECO:0000256" key="2">
    <source>
        <dbReference type="SAM" id="MobiDB-lite"/>
    </source>
</evidence>
<evidence type="ECO:0000313" key="4">
    <source>
        <dbReference type="EMBL" id="CAE8594674.1"/>
    </source>
</evidence>
<dbReference type="EMBL" id="CAJNNV010007267">
    <property type="protein sequence ID" value="CAE8594674.1"/>
    <property type="molecule type" value="Genomic_DNA"/>
</dbReference>
<sequence>MSRQRWQVALRSAAPCAEPLGVKAENLQQQQQRQQRQQQQQQQQQPPQPQQQQQQQPLPTPSNNPFQEPNKQQPVSSLAIAAQASMHRLGGREYPHEVQDAIGAAIGRGQCVICLAREATFVVEKCGHLVSCTPCRRRLVHEERIKSGLGYDTNRARREINAKHLKQTPVPCPMCRLLGRLADKAKFDGTVFVCEDLDLDD</sequence>
<dbReference type="AlphaFoldDB" id="A0A813E0Z5"/>
<keyword evidence="5" id="KW-1185">Reference proteome</keyword>
<keyword evidence="1" id="KW-0862">Zinc</keyword>
<feature type="compositionally biased region" description="Polar residues" evidence="2">
    <location>
        <begin position="61"/>
        <end position="76"/>
    </location>
</feature>
<feature type="region of interest" description="Disordered" evidence="2">
    <location>
        <begin position="1"/>
        <end position="77"/>
    </location>
</feature>
<dbReference type="InterPro" id="IPR001841">
    <property type="entry name" value="Znf_RING"/>
</dbReference>
<organism evidence="4 5">
    <name type="scientific">Polarella glacialis</name>
    <name type="common">Dinoflagellate</name>
    <dbReference type="NCBI Taxonomy" id="89957"/>
    <lineage>
        <taxon>Eukaryota</taxon>
        <taxon>Sar</taxon>
        <taxon>Alveolata</taxon>
        <taxon>Dinophyceae</taxon>
        <taxon>Suessiales</taxon>
        <taxon>Suessiaceae</taxon>
        <taxon>Polarella</taxon>
    </lineage>
</organism>
<keyword evidence="1" id="KW-0479">Metal-binding</keyword>
<dbReference type="SUPFAM" id="SSF81995">
    <property type="entry name" value="beta-sandwich domain of Sec23/24"/>
    <property type="match status" value="1"/>
</dbReference>
<evidence type="ECO:0000313" key="5">
    <source>
        <dbReference type="Proteomes" id="UP000654075"/>
    </source>
</evidence>
<name>A0A813E0Z5_POLGL</name>
<evidence type="ECO:0000256" key="1">
    <source>
        <dbReference type="PROSITE-ProRule" id="PRU00175"/>
    </source>
</evidence>
<gene>
    <name evidence="4" type="ORF">PGLA1383_LOCUS13200</name>
</gene>
<dbReference type="Gene3D" id="3.30.40.10">
    <property type="entry name" value="Zinc/RING finger domain, C3HC4 (zinc finger)"/>
    <property type="match status" value="1"/>
</dbReference>
<feature type="compositionally biased region" description="Low complexity" evidence="2">
    <location>
        <begin position="28"/>
        <end position="57"/>
    </location>
</feature>
<dbReference type="GO" id="GO:0008270">
    <property type="term" value="F:zinc ion binding"/>
    <property type="evidence" value="ECO:0007669"/>
    <property type="project" value="UniProtKB-KW"/>
</dbReference>
<dbReference type="PROSITE" id="PS50089">
    <property type="entry name" value="ZF_RING_2"/>
    <property type="match status" value="1"/>
</dbReference>
<dbReference type="OrthoDB" id="1854502at2759"/>